<keyword evidence="4 9" id="KW-0067">ATP-binding</keyword>
<dbReference type="InterPro" id="IPR000212">
    <property type="entry name" value="DNA_helicase_UvrD/REP"/>
</dbReference>
<dbReference type="Gene3D" id="3.40.50.300">
    <property type="entry name" value="P-loop containing nucleotide triphosphate hydrolases"/>
    <property type="match status" value="2"/>
</dbReference>
<reference evidence="11 12" key="1">
    <citation type="submission" date="2022-04" db="EMBL/GenBank/DDBJ databases">
        <title>Positive selection, recombination, and allopatry shape intraspecific diversity of widespread and dominant cyanobacteria.</title>
        <authorList>
            <person name="Wei J."/>
            <person name="Shu W."/>
            <person name="Hu C."/>
        </authorList>
    </citation>
    <scope>NUCLEOTIDE SEQUENCE [LARGE SCALE GENOMIC DNA]</scope>
    <source>
        <strain evidence="11 12">DQ-A4</strain>
    </source>
</reference>
<dbReference type="InterPro" id="IPR014017">
    <property type="entry name" value="DNA_helicase_UvrD-like_C"/>
</dbReference>
<protein>
    <recommendedName>
        <fullName evidence="7">DNA 3'-5' helicase</fullName>
        <ecNumber evidence="7">5.6.2.4</ecNumber>
    </recommendedName>
</protein>
<comment type="catalytic activity">
    <reaction evidence="8">
        <text>ATP + H2O = ADP + phosphate + H(+)</text>
        <dbReference type="Rhea" id="RHEA:13065"/>
        <dbReference type="ChEBI" id="CHEBI:15377"/>
        <dbReference type="ChEBI" id="CHEBI:15378"/>
        <dbReference type="ChEBI" id="CHEBI:30616"/>
        <dbReference type="ChEBI" id="CHEBI:43474"/>
        <dbReference type="ChEBI" id="CHEBI:456216"/>
        <dbReference type="EC" id="5.6.2.4"/>
    </reaction>
</comment>
<evidence type="ECO:0000256" key="5">
    <source>
        <dbReference type="ARBA" id="ARBA00023235"/>
    </source>
</evidence>
<dbReference type="PANTHER" id="PTHR11070">
    <property type="entry name" value="UVRD / RECB / PCRA DNA HELICASE FAMILY MEMBER"/>
    <property type="match status" value="1"/>
</dbReference>
<dbReference type="SUPFAM" id="SSF52540">
    <property type="entry name" value="P-loop containing nucleoside triphosphate hydrolases"/>
    <property type="match status" value="1"/>
</dbReference>
<sequence>MNVLICKSLFQSLVSLSGAEVKRANDFILKFQDNPAQPSLSLERLTKIKNDNLWSARITQDLRAIVYKDGDTWALLHAGHHDDAYHWASNRKVEFNDKTGALQIVEVVESVEEIVPRRESWQVGLFDAYEDDYLLSLGLPNDWLPVLRQLITADDLLNIIERLPEEVSERLLQVASGELVAPPVAPTSKAVADNADTQRRFITVKSQGELEKMLQAPLATWIGFLHPSQRRLVTGNFNGPVKVTGSAGTGKTVVALHRARHLARQGKKVLLTTFVNTLCDNLKHNLQLLCTPEESDNITVTSVASQASSVLGKAKQGCRTVGDSDIKPLLELYSSPTCPLDITSLWQEWRLVIQPHGILTWDEFRSVSRKGRGTPLTVRDRRQVWQVLEKVLAHLDNDHKADWGHYFRRASDVLAHGLVSQGYDAVIVDEVQDLRPQELKFLAALAGDGPNSFMMVGDGGQRIYQGKFSLKSLGINVQGRSRTLKINYRTTEQIRRFADRITDLESDDLDGSRETRKGTVSLLQGPEPVLTAFDSPEQQAQFVAKEIQNLTERGLLLSEVGIFARTRYLLSPVQEHLQSLQIPYINLNSQDNESGFAVRLGTMHRAKGLEFKAVFAIDLSHNILPLPKALSEASDDEAKAESIELERHLLYVTITRARDFAYLCWQGKPTQFLSLHV</sequence>
<keyword evidence="1 9" id="KW-0547">Nucleotide-binding</keyword>
<evidence type="ECO:0000256" key="1">
    <source>
        <dbReference type="ARBA" id="ARBA00022741"/>
    </source>
</evidence>
<evidence type="ECO:0000256" key="6">
    <source>
        <dbReference type="ARBA" id="ARBA00034617"/>
    </source>
</evidence>
<evidence type="ECO:0000256" key="3">
    <source>
        <dbReference type="ARBA" id="ARBA00022806"/>
    </source>
</evidence>
<evidence type="ECO:0000256" key="9">
    <source>
        <dbReference type="PROSITE-ProRule" id="PRU00560"/>
    </source>
</evidence>
<dbReference type="PROSITE" id="PS51198">
    <property type="entry name" value="UVRD_HELICASE_ATP_BIND"/>
    <property type="match status" value="1"/>
</dbReference>
<evidence type="ECO:0000256" key="8">
    <source>
        <dbReference type="ARBA" id="ARBA00048988"/>
    </source>
</evidence>
<keyword evidence="3 9" id="KW-0347">Helicase</keyword>
<gene>
    <name evidence="11" type="ORF">NC992_20075</name>
</gene>
<evidence type="ECO:0000256" key="7">
    <source>
        <dbReference type="ARBA" id="ARBA00034808"/>
    </source>
</evidence>
<dbReference type="EC" id="5.6.2.4" evidence="7"/>
<dbReference type="InterPro" id="IPR027417">
    <property type="entry name" value="P-loop_NTPase"/>
</dbReference>
<keyword evidence="12" id="KW-1185">Reference proteome</keyword>
<dbReference type="Gene3D" id="3.30.2310.20">
    <property type="entry name" value="RelE-like"/>
    <property type="match status" value="1"/>
</dbReference>
<dbReference type="InterPro" id="IPR014016">
    <property type="entry name" value="UvrD-like_ATP-bd"/>
</dbReference>
<evidence type="ECO:0000256" key="2">
    <source>
        <dbReference type="ARBA" id="ARBA00022801"/>
    </source>
</evidence>
<comment type="caution">
    <text evidence="11">The sequence shown here is derived from an EMBL/GenBank/DDBJ whole genome shotgun (WGS) entry which is preliminary data.</text>
</comment>
<dbReference type="Proteomes" id="UP001482513">
    <property type="component" value="Unassembled WGS sequence"/>
</dbReference>
<feature type="domain" description="UvrD-like helicase ATP-binding" evidence="10">
    <location>
        <begin position="224"/>
        <end position="498"/>
    </location>
</feature>
<dbReference type="InterPro" id="IPR035093">
    <property type="entry name" value="RelE/ParE_toxin_dom_sf"/>
</dbReference>
<evidence type="ECO:0000313" key="11">
    <source>
        <dbReference type="EMBL" id="MEP0949188.1"/>
    </source>
</evidence>
<keyword evidence="2 9" id="KW-0378">Hydrolase</keyword>
<proteinExistence type="predicted"/>
<evidence type="ECO:0000256" key="4">
    <source>
        <dbReference type="ARBA" id="ARBA00022840"/>
    </source>
</evidence>
<dbReference type="Pfam" id="PF13361">
    <property type="entry name" value="UvrD_C"/>
    <property type="match status" value="2"/>
</dbReference>
<organism evidence="11 12">
    <name type="scientific">Leptolyngbya subtilissima DQ-A4</name>
    <dbReference type="NCBI Taxonomy" id="2933933"/>
    <lineage>
        <taxon>Bacteria</taxon>
        <taxon>Bacillati</taxon>
        <taxon>Cyanobacteriota</taxon>
        <taxon>Cyanophyceae</taxon>
        <taxon>Leptolyngbyales</taxon>
        <taxon>Leptolyngbyaceae</taxon>
        <taxon>Leptolyngbya group</taxon>
        <taxon>Leptolyngbya</taxon>
    </lineage>
</organism>
<dbReference type="EMBL" id="JAMPKX010000010">
    <property type="protein sequence ID" value="MEP0949188.1"/>
    <property type="molecule type" value="Genomic_DNA"/>
</dbReference>
<dbReference type="RefSeq" id="WP_190694284.1">
    <property type="nucleotide sequence ID" value="NZ_JAMPKX010000010.1"/>
</dbReference>
<name>A0ABV0KB82_9CYAN</name>
<dbReference type="Pfam" id="PF13245">
    <property type="entry name" value="AAA_19"/>
    <property type="match status" value="1"/>
</dbReference>
<evidence type="ECO:0000313" key="12">
    <source>
        <dbReference type="Proteomes" id="UP001482513"/>
    </source>
</evidence>
<evidence type="ECO:0000259" key="10">
    <source>
        <dbReference type="PROSITE" id="PS51198"/>
    </source>
</evidence>
<comment type="catalytic activity">
    <reaction evidence="6">
        <text>Couples ATP hydrolysis with the unwinding of duplex DNA by translocating in the 3'-5' direction.</text>
        <dbReference type="EC" id="5.6.2.4"/>
    </reaction>
</comment>
<keyword evidence="5" id="KW-0413">Isomerase</keyword>
<dbReference type="PANTHER" id="PTHR11070:SF45">
    <property type="entry name" value="DNA 3'-5' HELICASE"/>
    <property type="match status" value="1"/>
</dbReference>
<dbReference type="SUPFAM" id="SSF143011">
    <property type="entry name" value="RelE-like"/>
    <property type="match status" value="1"/>
</dbReference>
<accession>A0ABV0KB82</accession>
<feature type="binding site" evidence="9">
    <location>
        <begin position="245"/>
        <end position="252"/>
    </location>
    <ligand>
        <name>ATP</name>
        <dbReference type="ChEBI" id="CHEBI:30616"/>
    </ligand>
</feature>
<dbReference type="CDD" id="cd18807">
    <property type="entry name" value="SF1_C_UvrD"/>
    <property type="match status" value="1"/>
</dbReference>